<keyword evidence="3" id="KW-1185">Reference proteome</keyword>
<dbReference type="EMBL" id="PDEV01000001">
    <property type="protein sequence ID" value="PEN16589.1"/>
    <property type="molecule type" value="Genomic_DNA"/>
</dbReference>
<dbReference type="GO" id="GO:0016747">
    <property type="term" value="F:acyltransferase activity, transferring groups other than amino-acyl groups"/>
    <property type="evidence" value="ECO:0007669"/>
    <property type="project" value="InterPro"/>
</dbReference>
<dbReference type="PROSITE" id="PS51186">
    <property type="entry name" value="GNAT"/>
    <property type="match status" value="1"/>
</dbReference>
<keyword evidence="2" id="KW-0808">Transferase</keyword>
<dbReference type="Pfam" id="PF00583">
    <property type="entry name" value="Acetyltransf_1"/>
    <property type="match status" value="1"/>
</dbReference>
<dbReference type="Gene3D" id="3.40.630.30">
    <property type="match status" value="1"/>
</dbReference>
<dbReference type="Proteomes" id="UP000219947">
    <property type="component" value="Unassembled WGS sequence"/>
</dbReference>
<evidence type="ECO:0000259" key="1">
    <source>
        <dbReference type="PROSITE" id="PS51186"/>
    </source>
</evidence>
<dbReference type="AlphaFoldDB" id="A0A2A8D6M8"/>
<evidence type="ECO:0000313" key="2">
    <source>
        <dbReference type="EMBL" id="PEN16589.1"/>
    </source>
</evidence>
<reference evidence="2" key="1">
    <citation type="submission" date="2017-10" db="EMBL/GenBank/DDBJ databases">
        <title>Kefir isolates.</title>
        <authorList>
            <person name="Kim Y."/>
            <person name="Blasche S."/>
        </authorList>
    </citation>
    <scope>NUCLEOTIDE SEQUENCE [LARGE SCALE GENOMIC DNA]</scope>
    <source>
        <strain evidence="2">OG2-2</strain>
    </source>
</reference>
<comment type="caution">
    <text evidence="2">The sequence shown here is derived from an EMBL/GenBank/DDBJ whole genome shotgun (WGS) entry which is preliminary data.</text>
</comment>
<dbReference type="RefSeq" id="WP_048780152.1">
    <property type="nucleotide sequence ID" value="NZ_CAURLQ010000009.1"/>
</dbReference>
<protein>
    <submittedName>
        <fullName evidence="2">N-acetyltransferase</fullName>
    </submittedName>
</protein>
<proteinExistence type="predicted"/>
<dbReference type="CDD" id="cd04301">
    <property type="entry name" value="NAT_SF"/>
    <property type="match status" value="1"/>
</dbReference>
<accession>A0A2A8D6M8</accession>
<dbReference type="InterPro" id="IPR000182">
    <property type="entry name" value="GNAT_dom"/>
</dbReference>
<feature type="domain" description="N-acetyltransferase" evidence="1">
    <location>
        <begin position="1"/>
        <end position="156"/>
    </location>
</feature>
<name>A0A2A8D6M8_9MICC</name>
<gene>
    <name evidence="2" type="ORF">CRM92_00660</name>
</gene>
<dbReference type="InterPro" id="IPR016181">
    <property type="entry name" value="Acyl_CoA_acyltransferase"/>
</dbReference>
<sequence>MTIPWLPAAQTAHNPQAVARILKTLPEWFGREESNAEYIHDAERLETWTVTHPETHEVVGIMLIAQHYPVEAEIHLLAVDAAFHGYGIGTSLINAFEKEARNRGIRLIQVKTLGESFLNEPYQRTRNFYQAIGFLPLEETDLWGEDTPCLIMVKAI</sequence>
<evidence type="ECO:0000313" key="3">
    <source>
        <dbReference type="Proteomes" id="UP000219947"/>
    </source>
</evidence>
<dbReference type="SUPFAM" id="SSF55729">
    <property type="entry name" value="Acyl-CoA N-acyltransferases (Nat)"/>
    <property type="match status" value="1"/>
</dbReference>
<organism evidence="2 3">
    <name type="scientific">Rothia dentocariosa</name>
    <dbReference type="NCBI Taxonomy" id="2047"/>
    <lineage>
        <taxon>Bacteria</taxon>
        <taxon>Bacillati</taxon>
        <taxon>Actinomycetota</taxon>
        <taxon>Actinomycetes</taxon>
        <taxon>Micrococcales</taxon>
        <taxon>Micrococcaceae</taxon>
        <taxon>Rothia</taxon>
    </lineage>
</organism>